<evidence type="ECO:0000313" key="2">
    <source>
        <dbReference type="Proteomes" id="UP001526147"/>
    </source>
</evidence>
<gene>
    <name evidence="1" type="ORF">OIH86_22450</name>
</gene>
<keyword evidence="2" id="KW-1185">Reference proteome</keyword>
<evidence type="ECO:0008006" key="3">
    <source>
        <dbReference type="Google" id="ProtNLM"/>
    </source>
</evidence>
<organism evidence="1 2">
    <name type="scientific">Metabacillus halosaccharovorans</name>
    <dbReference type="NCBI Taxonomy" id="930124"/>
    <lineage>
        <taxon>Bacteria</taxon>
        <taxon>Bacillati</taxon>
        <taxon>Bacillota</taxon>
        <taxon>Bacilli</taxon>
        <taxon>Bacillales</taxon>
        <taxon>Bacillaceae</taxon>
        <taxon>Metabacillus</taxon>
    </lineage>
</organism>
<proteinExistence type="predicted"/>
<accession>A0ABT3DMY3</accession>
<sequence length="148" mass="17390">MAELAFKEYTFKKGSKTTVYMYQNSIEIIQNRFLGKFNKGKLLQFKNISNVTLKEPGFASNGNIVIDCGPGENKKEKHMYAIEFSKQEKELAYELKEMIESKVEEIKNQRVDSAVDNFEKLKKIKELFDLEILSEEEYEDQKERLLEK</sequence>
<reference evidence="1 2" key="1">
    <citation type="submission" date="2022-10" db="EMBL/GenBank/DDBJ databases">
        <title>Draft genome assembly of moderately radiation resistant bacterium Metabacillus halosaccharovorans.</title>
        <authorList>
            <person name="Pal S."/>
            <person name="Gopinathan A."/>
        </authorList>
    </citation>
    <scope>NUCLEOTIDE SEQUENCE [LARGE SCALE GENOMIC DNA]</scope>
    <source>
        <strain evidence="1 2">VITHBRA001</strain>
    </source>
</reference>
<dbReference type="RefSeq" id="WP_264144514.1">
    <property type="nucleotide sequence ID" value="NZ_JAOYEY010000050.1"/>
</dbReference>
<protein>
    <recommendedName>
        <fullName evidence="3">SHOCT domain-containing protein</fullName>
    </recommendedName>
</protein>
<name>A0ABT3DMY3_9BACI</name>
<dbReference type="EMBL" id="JAOYEY010000050">
    <property type="protein sequence ID" value="MCV9888416.1"/>
    <property type="molecule type" value="Genomic_DNA"/>
</dbReference>
<evidence type="ECO:0000313" key="1">
    <source>
        <dbReference type="EMBL" id="MCV9888416.1"/>
    </source>
</evidence>
<dbReference type="Proteomes" id="UP001526147">
    <property type="component" value="Unassembled WGS sequence"/>
</dbReference>
<comment type="caution">
    <text evidence="1">The sequence shown here is derived from an EMBL/GenBank/DDBJ whole genome shotgun (WGS) entry which is preliminary data.</text>
</comment>